<keyword evidence="5" id="KW-1185">Reference proteome</keyword>
<feature type="domain" description="GGDEF" evidence="3">
    <location>
        <begin position="262"/>
        <end position="398"/>
    </location>
</feature>
<keyword evidence="1" id="KW-0812">Transmembrane</keyword>
<dbReference type="InterPro" id="IPR029787">
    <property type="entry name" value="Nucleotide_cyclase"/>
</dbReference>
<dbReference type="NCBIfam" id="TIGR00254">
    <property type="entry name" value="GGDEF"/>
    <property type="match status" value="1"/>
</dbReference>
<feature type="transmembrane region" description="Helical" evidence="1">
    <location>
        <begin position="21"/>
        <end position="43"/>
    </location>
</feature>
<evidence type="ECO:0000313" key="4">
    <source>
        <dbReference type="EMBL" id="KRM55270.1"/>
    </source>
</evidence>
<accession>A0A0R1ZU37</accession>
<gene>
    <name evidence="4" type="ORF">FC18_GL001431</name>
</gene>
<sequence length="628" mass="72116">MVINFFGLKINMMMHLQVMQVPMLVVDLIIATCFTAGFISYYSRLSRLAFHDDERNVPQSWRVVARWALPVMSIGTGTILHFMGYLTHKDAMMFHNIGLFMLVFTLLDEHINIVEYAARVLGAVWVWQMHHNMHYDRPQFWLSLALLFVAVVLMRKYHEQIRYNIWLNIATFTYIAIIFWTLIPPFADSAHEIHVITLEAIIMFIAMASVTALFWIGQHRAEEHNDEMAKLANFDQLTNARTYALYRQDITKMFDAARSNNQPLTMAAIDVDHFKQINDHYGHLAGNAILVGVATTLETVLRQHQAGLQVYRTGGEEFNILFPNMTSSAVLPIMKDAWHQVQKSHFTYEEYDVQVTMSCGITALKPTDAKVDDLYKRADDNLYQSKRNGRDTITIEGETQSKGGGKRMLATYTFFTQSMVDTDAQTDQPVGNELLLRVYDYDHEKWIVPPTFNVTVDTQIALMDAALKNSASKQVALNLTHHQFTSMHVADKLVEYKENTPELTGLIIELTQVPSVETMQKMAPIYHHAGIRIAIDDVGSDNHFEALKSLLPYIDGVKFAMQNLRSAHDTANLEERMSFWSKLASKYEIDFIIEGIENEQDAEYAKTKLHARYLQGFYYDRPELPRLD</sequence>
<dbReference type="PANTHER" id="PTHR45138">
    <property type="entry name" value="REGULATORY COMPONENTS OF SENSORY TRANSDUCTION SYSTEM"/>
    <property type="match status" value="1"/>
</dbReference>
<dbReference type="AlphaFoldDB" id="A0A0R1ZU37"/>
<evidence type="ECO:0000259" key="3">
    <source>
        <dbReference type="PROSITE" id="PS50887"/>
    </source>
</evidence>
<comment type="caution">
    <text evidence="4">The sequence shown here is derived from an EMBL/GenBank/DDBJ whole genome shotgun (WGS) entry which is preliminary data.</text>
</comment>
<dbReference type="Pfam" id="PF00563">
    <property type="entry name" value="EAL"/>
    <property type="match status" value="1"/>
</dbReference>
<reference evidence="4 5" key="1">
    <citation type="journal article" date="2015" name="Genome Announc.">
        <title>Expanding the biotechnology potential of lactobacilli through comparative genomics of 213 strains and associated genera.</title>
        <authorList>
            <person name="Sun Z."/>
            <person name="Harris H.M."/>
            <person name="McCann A."/>
            <person name="Guo C."/>
            <person name="Argimon S."/>
            <person name="Zhang W."/>
            <person name="Yang X."/>
            <person name="Jeffery I.B."/>
            <person name="Cooney J.C."/>
            <person name="Kagawa T.F."/>
            <person name="Liu W."/>
            <person name="Song Y."/>
            <person name="Salvetti E."/>
            <person name="Wrobel A."/>
            <person name="Rasinkangas P."/>
            <person name="Parkhill J."/>
            <person name="Rea M.C."/>
            <person name="O'Sullivan O."/>
            <person name="Ritari J."/>
            <person name="Douillard F.P."/>
            <person name="Paul Ross R."/>
            <person name="Yang R."/>
            <person name="Briner A.E."/>
            <person name="Felis G.E."/>
            <person name="de Vos W.M."/>
            <person name="Barrangou R."/>
            <person name="Klaenhammer T.R."/>
            <person name="Caufield P.W."/>
            <person name="Cui Y."/>
            <person name="Zhang H."/>
            <person name="O'Toole P.W."/>
        </authorList>
    </citation>
    <scope>NUCLEOTIDE SEQUENCE [LARGE SCALE GENOMIC DNA]</scope>
    <source>
        <strain evidence="4 5">DSM 20505</strain>
    </source>
</reference>
<dbReference type="PROSITE" id="PS50887">
    <property type="entry name" value="GGDEF"/>
    <property type="match status" value="1"/>
</dbReference>
<dbReference type="InterPro" id="IPR050469">
    <property type="entry name" value="Diguanylate_Cyclase"/>
</dbReference>
<feature type="transmembrane region" description="Helical" evidence="1">
    <location>
        <begin position="193"/>
        <end position="216"/>
    </location>
</feature>
<feature type="transmembrane region" description="Helical" evidence="1">
    <location>
        <begin position="138"/>
        <end position="154"/>
    </location>
</feature>
<evidence type="ECO:0000259" key="2">
    <source>
        <dbReference type="PROSITE" id="PS50883"/>
    </source>
</evidence>
<evidence type="ECO:0000313" key="5">
    <source>
        <dbReference type="Proteomes" id="UP000051679"/>
    </source>
</evidence>
<dbReference type="GO" id="GO:0052621">
    <property type="term" value="F:diguanylate cyclase activity"/>
    <property type="evidence" value="ECO:0007669"/>
    <property type="project" value="TreeGrafter"/>
</dbReference>
<dbReference type="OrthoDB" id="2249567at2"/>
<organism evidence="4 5">
    <name type="scientific">Lacticaseibacillus sharpeae JCM 1186 = DSM 20505</name>
    <dbReference type="NCBI Taxonomy" id="1291052"/>
    <lineage>
        <taxon>Bacteria</taxon>
        <taxon>Bacillati</taxon>
        <taxon>Bacillota</taxon>
        <taxon>Bacilli</taxon>
        <taxon>Lactobacillales</taxon>
        <taxon>Lactobacillaceae</taxon>
        <taxon>Lacticaseibacillus</taxon>
    </lineage>
</organism>
<dbReference type="CDD" id="cd01949">
    <property type="entry name" value="GGDEF"/>
    <property type="match status" value="1"/>
</dbReference>
<keyword evidence="1" id="KW-1133">Transmembrane helix</keyword>
<keyword evidence="1" id="KW-0472">Membrane</keyword>
<dbReference type="Proteomes" id="UP000051679">
    <property type="component" value="Unassembled WGS sequence"/>
</dbReference>
<dbReference type="Gene3D" id="3.20.20.450">
    <property type="entry name" value="EAL domain"/>
    <property type="match status" value="1"/>
</dbReference>
<dbReference type="InterPro" id="IPR043128">
    <property type="entry name" value="Rev_trsase/Diguanyl_cyclase"/>
</dbReference>
<dbReference type="SUPFAM" id="SSF141868">
    <property type="entry name" value="EAL domain-like"/>
    <property type="match status" value="1"/>
</dbReference>
<dbReference type="PANTHER" id="PTHR45138:SF9">
    <property type="entry name" value="DIGUANYLATE CYCLASE DGCM-RELATED"/>
    <property type="match status" value="1"/>
</dbReference>
<dbReference type="InterPro" id="IPR000160">
    <property type="entry name" value="GGDEF_dom"/>
</dbReference>
<feature type="transmembrane region" description="Helical" evidence="1">
    <location>
        <begin position="63"/>
        <end position="85"/>
    </location>
</feature>
<dbReference type="InterPro" id="IPR035919">
    <property type="entry name" value="EAL_sf"/>
</dbReference>
<name>A0A0R1ZU37_9LACO</name>
<dbReference type="PROSITE" id="PS50883">
    <property type="entry name" value="EAL"/>
    <property type="match status" value="1"/>
</dbReference>
<dbReference type="SUPFAM" id="SSF55073">
    <property type="entry name" value="Nucleotide cyclase"/>
    <property type="match status" value="1"/>
</dbReference>
<dbReference type="InterPro" id="IPR001633">
    <property type="entry name" value="EAL_dom"/>
</dbReference>
<dbReference type="SMART" id="SM00052">
    <property type="entry name" value="EAL"/>
    <property type="match status" value="1"/>
</dbReference>
<proteinExistence type="predicted"/>
<dbReference type="PATRIC" id="fig|1291052.5.peg.1450"/>
<feature type="domain" description="EAL" evidence="2">
    <location>
        <begin position="392"/>
        <end position="628"/>
    </location>
</feature>
<dbReference type="EMBL" id="AYYO01000024">
    <property type="protein sequence ID" value="KRM55270.1"/>
    <property type="molecule type" value="Genomic_DNA"/>
</dbReference>
<dbReference type="Pfam" id="PF00990">
    <property type="entry name" value="GGDEF"/>
    <property type="match status" value="1"/>
</dbReference>
<dbReference type="SMART" id="SM00267">
    <property type="entry name" value="GGDEF"/>
    <property type="match status" value="1"/>
</dbReference>
<dbReference type="Gene3D" id="3.30.70.270">
    <property type="match status" value="1"/>
</dbReference>
<protein>
    <submittedName>
        <fullName evidence="4">Signal transduction diguanylate cyclase</fullName>
    </submittedName>
</protein>
<dbReference type="STRING" id="1291052.FC18_GL001431"/>
<evidence type="ECO:0000256" key="1">
    <source>
        <dbReference type="SAM" id="Phobius"/>
    </source>
</evidence>
<feature type="transmembrane region" description="Helical" evidence="1">
    <location>
        <begin position="166"/>
        <end position="187"/>
    </location>
</feature>